<dbReference type="PROSITE" id="PS00793">
    <property type="entry name" value="DHPS_2"/>
    <property type="match status" value="1"/>
</dbReference>
<protein>
    <recommendedName>
        <fullName evidence="4 9">Dihydropteroate synthase</fullName>
        <shortName evidence="9">DHPS</shortName>
        <ecNumber evidence="4 9">2.5.1.15</ecNumber>
    </recommendedName>
    <alternativeName>
        <fullName evidence="9">Dihydropteroate pyrophosphorylase</fullName>
    </alternativeName>
</protein>
<dbReference type="EC" id="2.5.1.15" evidence="4 9"/>
<dbReference type="GO" id="GO:0046654">
    <property type="term" value="P:tetrahydrofolate biosynthetic process"/>
    <property type="evidence" value="ECO:0007669"/>
    <property type="project" value="UniProtKB-UniPathway"/>
</dbReference>
<dbReference type="GO" id="GO:0046656">
    <property type="term" value="P:folic acid biosynthetic process"/>
    <property type="evidence" value="ECO:0007669"/>
    <property type="project" value="UniProtKB-KW"/>
</dbReference>
<comment type="function">
    <text evidence="9">Catalyzes the condensation of para-aminobenzoate (pABA) with 6-hydroxymethyl-7,8-dihydropterin diphosphate (DHPt-PP) to form 7,8-dihydropteroate (H2Pte), the immediate precursor of folate derivatives.</text>
</comment>
<dbReference type="InterPro" id="IPR000489">
    <property type="entry name" value="Pterin-binding_dom"/>
</dbReference>
<dbReference type="PROSITE" id="PS50972">
    <property type="entry name" value="PTERIN_BINDING"/>
    <property type="match status" value="1"/>
</dbReference>
<evidence type="ECO:0000256" key="6">
    <source>
        <dbReference type="ARBA" id="ARBA00022723"/>
    </source>
</evidence>
<keyword evidence="7 9" id="KW-0460">Magnesium</keyword>
<dbReference type="Pfam" id="PF00809">
    <property type="entry name" value="Pterin_bind"/>
    <property type="match status" value="1"/>
</dbReference>
<evidence type="ECO:0000256" key="2">
    <source>
        <dbReference type="ARBA" id="ARBA00001946"/>
    </source>
</evidence>
<accession>A0A6B0U3J0</accession>
<dbReference type="NCBIfam" id="TIGR01496">
    <property type="entry name" value="DHPS"/>
    <property type="match status" value="1"/>
</dbReference>
<gene>
    <name evidence="11" type="primary">folP</name>
    <name evidence="11" type="ORF">GSH16_08675</name>
</gene>
<dbReference type="GO" id="GO:0004156">
    <property type="term" value="F:dihydropteroate synthase activity"/>
    <property type="evidence" value="ECO:0007669"/>
    <property type="project" value="UniProtKB-EC"/>
</dbReference>
<dbReference type="SUPFAM" id="SSF51717">
    <property type="entry name" value="Dihydropteroate synthetase-like"/>
    <property type="match status" value="1"/>
</dbReference>
<comment type="catalytic activity">
    <reaction evidence="1">
        <text>(7,8-dihydropterin-6-yl)methyl diphosphate + 4-aminobenzoate = 7,8-dihydropteroate + diphosphate</text>
        <dbReference type="Rhea" id="RHEA:19949"/>
        <dbReference type="ChEBI" id="CHEBI:17836"/>
        <dbReference type="ChEBI" id="CHEBI:17839"/>
        <dbReference type="ChEBI" id="CHEBI:33019"/>
        <dbReference type="ChEBI" id="CHEBI:72950"/>
        <dbReference type="EC" id="2.5.1.15"/>
    </reaction>
</comment>
<evidence type="ECO:0000256" key="3">
    <source>
        <dbReference type="ARBA" id="ARBA00004763"/>
    </source>
</evidence>
<evidence type="ECO:0000313" key="12">
    <source>
        <dbReference type="Proteomes" id="UP000436016"/>
    </source>
</evidence>
<evidence type="ECO:0000256" key="7">
    <source>
        <dbReference type="ARBA" id="ARBA00022842"/>
    </source>
</evidence>
<keyword evidence="8 9" id="KW-0289">Folate biosynthesis</keyword>
<organism evidence="11 12">
    <name type="scientific">Oceanomicrobium pacificus</name>
    <dbReference type="NCBI Taxonomy" id="2692916"/>
    <lineage>
        <taxon>Bacteria</taxon>
        <taxon>Pseudomonadati</taxon>
        <taxon>Pseudomonadota</taxon>
        <taxon>Alphaproteobacteria</taxon>
        <taxon>Rhodobacterales</taxon>
        <taxon>Paracoccaceae</taxon>
        <taxon>Oceanomicrobium</taxon>
    </lineage>
</organism>
<evidence type="ECO:0000259" key="10">
    <source>
        <dbReference type="PROSITE" id="PS50972"/>
    </source>
</evidence>
<sequence length="327" mass="34087">MPDGAVPLAGGPLWFTEADRLSRDAASEPVAAADLPATVRDQLSAPRGDICGLTARPGLLIGIVNVTPDSFSDGGLHDAEGAGAAHGRKLADEGADILDIGGESTRPGATPVPRDEEIARVRPVIADLADALPDMPLSIDTRHAAVAAAAFDAGATLFNDVTALRHDPEALALAADRAGMVCLMHSAADPQTMQDDPRYGHVLLDVYDHLAERVAVAEAAGIPRSRILVDPGIGFGKTLDHNLALLRGLSLFHGLGCAVLLGASRKRFIGTLTGVDAAPARVPGSVAVAYEALSQGVQVLRVHDIAQTRQAVQIWRALHEREGQEQA</sequence>
<dbReference type="InterPro" id="IPR045031">
    <property type="entry name" value="DHP_synth-like"/>
</dbReference>
<dbReference type="Proteomes" id="UP000436016">
    <property type="component" value="Unassembled WGS sequence"/>
</dbReference>
<dbReference type="Gene3D" id="3.20.20.20">
    <property type="entry name" value="Dihydropteroate synthase-like"/>
    <property type="match status" value="1"/>
</dbReference>
<comment type="pathway">
    <text evidence="3 9">Cofactor biosynthesis; tetrahydrofolate biosynthesis; 7,8-dihydrofolate from 2-amino-4-hydroxy-6-hydroxymethyl-7,8-dihydropteridine diphosphate and 4-aminobenzoate: step 1/2.</text>
</comment>
<dbReference type="GO" id="GO:0005829">
    <property type="term" value="C:cytosol"/>
    <property type="evidence" value="ECO:0007669"/>
    <property type="project" value="TreeGrafter"/>
</dbReference>
<evidence type="ECO:0000256" key="8">
    <source>
        <dbReference type="ARBA" id="ARBA00022909"/>
    </source>
</evidence>
<evidence type="ECO:0000313" key="11">
    <source>
        <dbReference type="EMBL" id="MXU65521.1"/>
    </source>
</evidence>
<keyword evidence="12" id="KW-1185">Reference proteome</keyword>
<comment type="similarity">
    <text evidence="9">Belongs to the DHPS family.</text>
</comment>
<evidence type="ECO:0000256" key="9">
    <source>
        <dbReference type="RuleBase" id="RU361205"/>
    </source>
</evidence>
<dbReference type="GO" id="GO:0046872">
    <property type="term" value="F:metal ion binding"/>
    <property type="evidence" value="ECO:0007669"/>
    <property type="project" value="UniProtKB-KW"/>
</dbReference>
<keyword evidence="5 9" id="KW-0808">Transferase</keyword>
<proteinExistence type="inferred from homology"/>
<reference evidence="11 12" key="1">
    <citation type="submission" date="2019-12" db="EMBL/GenBank/DDBJ databases">
        <title>Strain KN286 was isolated from seawater, which was collected from Caroline Seamount in the tropical western Pacific.</title>
        <authorList>
            <person name="Wang Q."/>
        </authorList>
    </citation>
    <scope>NUCLEOTIDE SEQUENCE [LARGE SCALE GENOMIC DNA]</scope>
    <source>
        <strain evidence="11 12">KN286</strain>
    </source>
</reference>
<dbReference type="InterPro" id="IPR006390">
    <property type="entry name" value="DHP_synth_dom"/>
</dbReference>
<keyword evidence="6 9" id="KW-0479">Metal-binding</keyword>
<dbReference type="PROSITE" id="PS00792">
    <property type="entry name" value="DHPS_1"/>
    <property type="match status" value="1"/>
</dbReference>
<comment type="caution">
    <text evidence="11">The sequence shown here is derived from an EMBL/GenBank/DDBJ whole genome shotgun (WGS) entry which is preliminary data.</text>
</comment>
<dbReference type="PANTHER" id="PTHR20941:SF1">
    <property type="entry name" value="FOLIC ACID SYNTHESIS PROTEIN FOL1"/>
    <property type="match status" value="1"/>
</dbReference>
<dbReference type="EMBL" id="WUWG01000003">
    <property type="protein sequence ID" value="MXU65521.1"/>
    <property type="molecule type" value="Genomic_DNA"/>
</dbReference>
<evidence type="ECO:0000256" key="5">
    <source>
        <dbReference type="ARBA" id="ARBA00022679"/>
    </source>
</evidence>
<comment type="cofactor">
    <cofactor evidence="2 9">
        <name>Mg(2+)</name>
        <dbReference type="ChEBI" id="CHEBI:18420"/>
    </cofactor>
</comment>
<name>A0A6B0U3J0_9RHOB</name>
<dbReference type="AlphaFoldDB" id="A0A6B0U3J0"/>
<dbReference type="InterPro" id="IPR011005">
    <property type="entry name" value="Dihydropteroate_synth-like_sf"/>
</dbReference>
<feature type="domain" description="Pterin-binding" evidence="10">
    <location>
        <begin position="58"/>
        <end position="313"/>
    </location>
</feature>
<evidence type="ECO:0000256" key="1">
    <source>
        <dbReference type="ARBA" id="ARBA00000012"/>
    </source>
</evidence>
<dbReference type="UniPathway" id="UPA00077">
    <property type="reaction ID" value="UER00156"/>
</dbReference>
<evidence type="ECO:0000256" key="4">
    <source>
        <dbReference type="ARBA" id="ARBA00012458"/>
    </source>
</evidence>
<dbReference type="PANTHER" id="PTHR20941">
    <property type="entry name" value="FOLATE SYNTHESIS PROTEINS"/>
    <property type="match status" value="1"/>
</dbReference>
<dbReference type="CDD" id="cd00739">
    <property type="entry name" value="DHPS"/>
    <property type="match status" value="1"/>
</dbReference>